<evidence type="ECO:0000256" key="2">
    <source>
        <dbReference type="ARBA" id="ARBA00022679"/>
    </source>
</evidence>
<name>A0A8T2WVC0_POPDE</name>
<dbReference type="Pfam" id="PF03982">
    <property type="entry name" value="DAGAT"/>
    <property type="match status" value="1"/>
</dbReference>
<evidence type="ECO:0000256" key="1">
    <source>
        <dbReference type="ARBA" id="ARBA00005420"/>
    </source>
</evidence>
<keyword evidence="2" id="KW-0808">Transferase</keyword>
<dbReference type="GO" id="GO:0004144">
    <property type="term" value="F:diacylglycerol O-acyltransferase activity"/>
    <property type="evidence" value="ECO:0007669"/>
    <property type="project" value="UniProtKB-ARBA"/>
</dbReference>
<dbReference type="Proteomes" id="UP000807159">
    <property type="component" value="Chromosome 17"/>
</dbReference>
<evidence type="ECO:0000256" key="4">
    <source>
        <dbReference type="SAM" id="MobiDB-lite"/>
    </source>
</evidence>
<feature type="compositionally biased region" description="Low complexity" evidence="4">
    <location>
        <begin position="19"/>
        <end position="38"/>
    </location>
</feature>
<dbReference type="AlphaFoldDB" id="A0A8T2WVC0"/>
<sequence>MSAVTGGCFFMAVHCRVMPSSSSTSKPKLKPISRTTTTNLNGNRGFKKKREEVETEGIREKQNPYVLELEKKEMEFTSSMKSFHYYFEQCKNFFKQDSGPPRWFSPLECGSRLDNSPLLLFLPGIDGVGLGLFQVHLHLLQYDSGLVKFVERTVRAENYHSPKRPIYLVGESLGACLALAVAARNPDINLSLLLSNPATSFEKSPLQPLVSFLEIIPIEHQLSLSYMLSLMTGDSLKIVMDNAVKGIPVQQIIGGLSKDVIAMSSHLNCYVYLTLLLDTFLVWNVLPVLIMKIDGFVSQDLAALLPRETLLWKLQMLKPASEFANSRLHAVKAQTVVLSSGKDQLLPSEEEGQRLFRALPKCENIKFNDSGHFLLLENGIDLATIIKGSVAFYRLGIHHDYVSDYVPPTPSELKKLYESNRLFLIATSAVMLSTLEGGKVVKGLAGIPSDGPVLFVGYHMLMGYELAPMVSQLLLERNILLRGLAHPLLFMRKKKEGTLPPLSDFDLMRVMGAVPVSGTNLFKLLSSKAHVLLYPGGAREAAHGKGEQYKLFWPEHPEFVRTAARFGAKIVPFGVVGEDDFGEVVFDLDDQMKIPFLRDEIRRSTEEEGIRVRAQINGELGNENIHYPWILPKFPGRFYYYFGKPIETEGREQELRDKDKAQKLYLEIKSEVEKCLAFLKEKRESDPYRNIVTRLTYQAMHGFNSEVPTFEI</sequence>
<dbReference type="SUPFAM" id="SSF53474">
    <property type="entry name" value="alpha/beta-Hydrolases"/>
    <property type="match status" value="1"/>
</dbReference>
<dbReference type="EMBL" id="JACEGQ020000017">
    <property type="protein sequence ID" value="KAH8483931.1"/>
    <property type="molecule type" value="Genomic_DNA"/>
</dbReference>
<organism evidence="5 6">
    <name type="scientific">Populus deltoides</name>
    <name type="common">Eastern poplar</name>
    <name type="synonym">Eastern cottonwood</name>
    <dbReference type="NCBI Taxonomy" id="3696"/>
    <lineage>
        <taxon>Eukaryota</taxon>
        <taxon>Viridiplantae</taxon>
        <taxon>Streptophyta</taxon>
        <taxon>Embryophyta</taxon>
        <taxon>Tracheophyta</taxon>
        <taxon>Spermatophyta</taxon>
        <taxon>Magnoliopsida</taxon>
        <taxon>eudicotyledons</taxon>
        <taxon>Gunneridae</taxon>
        <taxon>Pentapetalae</taxon>
        <taxon>rosids</taxon>
        <taxon>fabids</taxon>
        <taxon>Malpighiales</taxon>
        <taxon>Salicaceae</taxon>
        <taxon>Saliceae</taxon>
        <taxon>Populus</taxon>
    </lineage>
</organism>
<reference evidence="5" key="1">
    <citation type="journal article" date="2021" name="J. Hered.">
        <title>Genome Assembly of Salicaceae Populus deltoides (Eastern Cottonwood) I-69 Based on Nanopore Sequencing and Hi-C Technologies.</title>
        <authorList>
            <person name="Bai S."/>
            <person name="Wu H."/>
            <person name="Zhang J."/>
            <person name="Pan Z."/>
            <person name="Zhao W."/>
            <person name="Li Z."/>
            <person name="Tong C."/>
        </authorList>
    </citation>
    <scope>NUCLEOTIDE SEQUENCE</scope>
    <source>
        <tissue evidence="5">Leaf</tissue>
    </source>
</reference>
<protein>
    <recommendedName>
        <fullName evidence="7">Serine aminopeptidase S33 domain-containing protein</fullName>
    </recommendedName>
</protein>
<proteinExistence type="inferred from homology"/>
<dbReference type="GO" id="GO:0019432">
    <property type="term" value="P:triglyceride biosynthetic process"/>
    <property type="evidence" value="ECO:0007669"/>
    <property type="project" value="UniProtKB-ARBA"/>
</dbReference>
<gene>
    <name evidence="5" type="ORF">H0E87_028375</name>
</gene>
<dbReference type="Gene3D" id="3.40.50.1820">
    <property type="entry name" value="alpha/beta hydrolase"/>
    <property type="match status" value="1"/>
</dbReference>
<feature type="region of interest" description="Disordered" evidence="4">
    <location>
        <begin position="19"/>
        <end position="54"/>
    </location>
</feature>
<dbReference type="PANTHER" id="PTHR22753:SF24">
    <property type="entry name" value="ESTERASE_LIPASE_THIOESTERASE FAMILY PROTEIN"/>
    <property type="match status" value="1"/>
</dbReference>
<evidence type="ECO:0008006" key="7">
    <source>
        <dbReference type="Google" id="ProtNLM"/>
    </source>
</evidence>
<evidence type="ECO:0000313" key="5">
    <source>
        <dbReference type="EMBL" id="KAH8483931.1"/>
    </source>
</evidence>
<comment type="caution">
    <text evidence="5">The sequence shown here is derived from an EMBL/GenBank/DDBJ whole genome shotgun (WGS) entry which is preliminary data.</text>
</comment>
<dbReference type="GO" id="GO:0016020">
    <property type="term" value="C:membrane"/>
    <property type="evidence" value="ECO:0007669"/>
    <property type="project" value="TreeGrafter"/>
</dbReference>
<keyword evidence="3" id="KW-0012">Acyltransferase</keyword>
<comment type="similarity">
    <text evidence="1">Belongs to the diacylglycerol acyltransferase family.</text>
</comment>
<dbReference type="InterPro" id="IPR007130">
    <property type="entry name" value="DAGAT"/>
</dbReference>
<evidence type="ECO:0000313" key="6">
    <source>
        <dbReference type="Proteomes" id="UP000807159"/>
    </source>
</evidence>
<dbReference type="InterPro" id="IPR029058">
    <property type="entry name" value="AB_hydrolase_fold"/>
</dbReference>
<evidence type="ECO:0000256" key="3">
    <source>
        <dbReference type="ARBA" id="ARBA00023315"/>
    </source>
</evidence>
<keyword evidence="6" id="KW-1185">Reference proteome</keyword>
<dbReference type="PANTHER" id="PTHR22753">
    <property type="entry name" value="TRANSMEMBRANE PROTEIN 68"/>
    <property type="match status" value="1"/>
</dbReference>
<accession>A0A8T2WVC0</accession>
<dbReference type="CDD" id="cd07987">
    <property type="entry name" value="LPLAT_MGAT-like"/>
    <property type="match status" value="1"/>
</dbReference>